<keyword evidence="3" id="KW-1185">Reference proteome</keyword>
<protein>
    <submittedName>
        <fullName evidence="2">Uncharacterized protein</fullName>
    </submittedName>
</protein>
<proteinExistence type="predicted"/>
<feature type="signal peptide" evidence="1">
    <location>
        <begin position="1"/>
        <end position="19"/>
    </location>
</feature>
<reference evidence="2 3" key="1">
    <citation type="submission" date="2018-10" db="EMBL/GenBank/DDBJ databases">
        <title>Genomic Encyclopedia of Archaeal and Bacterial Type Strains, Phase II (KMG-II): from individual species to whole genera.</title>
        <authorList>
            <person name="Goeker M."/>
        </authorList>
    </citation>
    <scope>NUCLEOTIDE SEQUENCE [LARGE SCALE GENOMIC DNA]</scope>
    <source>
        <strain evidence="2 3">DSM 14954</strain>
    </source>
</reference>
<evidence type="ECO:0000256" key="1">
    <source>
        <dbReference type="SAM" id="SignalP"/>
    </source>
</evidence>
<dbReference type="RefSeq" id="WP_170179062.1">
    <property type="nucleotide sequence ID" value="NZ_RBIL01000001.1"/>
</dbReference>
<feature type="chain" id="PRO_5024811905" evidence="1">
    <location>
        <begin position="20"/>
        <end position="833"/>
    </location>
</feature>
<keyword evidence="1" id="KW-0732">Signal</keyword>
<organism evidence="2 3">
    <name type="scientific">Solirubrobacter pauli</name>
    <dbReference type="NCBI Taxonomy" id="166793"/>
    <lineage>
        <taxon>Bacteria</taxon>
        <taxon>Bacillati</taxon>
        <taxon>Actinomycetota</taxon>
        <taxon>Thermoleophilia</taxon>
        <taxon>Solirubrobacterales</taxon>
        <taxon>Solirubrobacteraceae</taxon>
        <taxon>Solirubrobacter</taxon>
    </lineage>
</organism>
<gene>
    <name evidence="2" type="ORF">C8N24_2671</name>
</gene>
<accession>A0A660LET2</accession>
<comment type="caution">
    <text evidence="2">The sequence shown here is derived from an EMBL/GenBank/DDBJ whole genome shotgun (WGS) entry which is preliminary data.</text>
</comment>
<evidence type="ECO:0000313" key="2">
    <source>
        <dbReference type="EMBL" id="RKQ92816.1"/>
    </source>
</evidence>
<dbReference type="Proteomes" id="UP000278962">
    <property type="component" value="Unassembled WGS sequence"/>
</dbReference>
<name>A0A660LET2_9ACTN</name>
<evidence type="ECO:0000313" key="3">
    <source>
        <dbReference type="Proteomes" id="UP000278962"/>
    </source>
</evidence>
<sequence>MKRLLTVLLFFAVASPAHAALTVSTSTSQAGRPADVTIQARFTTVPASVKLSLPPGLVGNPNAAGVTKCAVTTFRNGICPGSSRVGTASADTSLPLPVSGSVYNLVPEPGEPARLGIAIEFIGFPIVRNEASISLRPDGGLDSTITSLDPGPFGLDGLDLTLDETFMTLPTSCGQHTVTLNGESAAFTTDRCDTVPFAPAVAASLETRQRGVPSGATVTLELPPGNSHVRRAEIVLPVGTTLSPGVANGLVGCSDAQFASAGGCPAGAQVGTVSFDTPLLGVLGGKVYFGDGFRLYVVVEGPGVQVKLAGDVKLNPDDGQITTVFDNLPQVPFTAFALSFQGGAKAVLNNPSTCGQKDLAATLTPWSGTAPKQATASFTIDGGCALPAFAPGLKVSAASTAAGRPAGSVVMEITRPDGAEDLSRVTADLPPGLAGSLKGLAPGTPVGTVSATAGAGDAPVSLSGTVFLTGPQDGGLAGFQMVIPGKVGPVDLGTVTVNASIKFRPDGGLTVTTSPLPRLIGGVPVSIRSFALTLDRPGFILNASSCAEQAVNATLEGVGGTVAKVAAPYHATDCAGLKFSPRLEATLGARGKTGAGSFPPLKAIITVPEGQSSTAVADVSLPPTLGLDLKKLSKACAPAQFQAGSCAKTSQIGTAVATTPLLDSALTSPVTLASPNAGDIPGLALRLSGAVTLPLFGKVTPPNGAKGRIANSFSGIPDVPLEKFELTFTGGTSSPLRLKKDACRGAREVVIGKLTGHNGAVANLTAKPKIIGCAPTVTLKRRGNGKLRATAKPGRDGAKIRSVKVGKKTKKGYRVTVKDAGKETWKLVVRVRR</sequence>
<dbReference type="EMBL" id="RBIL01000001">
    <property type="protein sequence ID" value="RKQ92816.1"/>
    <property type="molecule type" value="Genomic_DNA"/>
</dbReference>
<dbReference type="AlphaFoldDB" id="A0A660LET2"/>